<comment type="caution">
    <text evidence="2">The sequence shown here is derived from an EMBL/GenBank/DDBJ whole genome shotgun (WGS) entry which is preliminary data.</text>
</comment>
<keyword evidence="3" id="KW-1185">Reference proteome</keyword>
<dbReference type="EMBL" id="BAABFB010000050">
    <property type="protein sequence ID" value="GAA4482565.1"/>
    <property type="molecule type" value="Genomic_DNA"/>
</dbReference>
<dbReference type="PANTHER" id="PTHR37957:SF1">
    <property type="entry name" value="PHYTASE-LIKE DOMAIN-CONTAINING PROTEIN"/>
    <property type="match status" value="1"/>
</dbReference>
<dbReference type="Proteomes" id="UP001501183">
    <property type="component" value="Unassembled WGS sequence"/>
</dbReference>
<protein>
    <submittedName>
        <fullName evidence="2">Esterase-like activity of phytase family protein</fullName>
    </submittedName>
</protein>
<dbReference type="PANTHER" id="PTHR37957">
    <property type="entry name" value="BLR7070 PROTEIN"/>
    <property type="match status" value="1"/>
</dbReference>
<gene>
    <name evidence="2" type="ORF">GCM10023094_32740</name>
</gene>
<dbReference type="Pfam" id="PF13449">
    <property type="entry name" value="Phytase-like"/>
    <property type="match status" value="1"/>
</dbReference>
<dbReference type="RefSeq" id="WP_345347070.1">
    <property type="nucleotide sequence ID" value="NZ_BAABFB010000050.1"/>
</dbReference>
<dbReference type="InterPro" id="IPR027372">
    <property type="entry name" value="Phytase-like_dom"/>
</dbReference>
<proteinExistence type="predicted"/>
<accession>A0ABP8P9C4</accession>
<reference evidence="3" key="1">
    <citation type="journal article" date="2019" name="Int. J. Syst. Evol. Microbiol.">
        <title>The Global Catalogue of Microorganisms (GCM) 10K type strain sequencing project: providing services to taxonomists for standard genome sequencing and annotation.</title>
        <authorList>
            <consortium name="The Broad Institute Genomics Platform"/>
            <consortium name="The Broad Institute Genome Sequencing Center for Infectious Disease"/>
            <person name="Wu L."/>
            <person name="Ma J."/>
        </authorList>
    </citation>
    <scope>NUCLEOTIDE SEQUENCE [LARGE SCALE GENOMIC DNA]</scope>
    <source>
        <strain evidence="3">JCM 32206</strain>
    </source>
</reference>
<evidence type="ECO:0000313" key="2">
    <source>
        <dbReference type="EMBL" id="GAA4482565.1"/>
    </source>
</evidence>
<feature type="domain" description="Phytase-like" evidence="1">
    <location>
        <begin position="60"/>
        <end position="363"/>
    </location>
</feature>
<evidence type="ECO:0000313" key="3">
    <source>
        <dbReference type="Proteomes" id="UP001501183"/>
    </source>
</evidence>
<name>A0ABP8P9C4_9NOCA</name>
<evidence type="ECO:0000259" key="1">
    <source>
        <dbReference type="Pfam" id="PF13449"/>
    </source>
</evidence>
<sequence>MLTGKVVGAVAATVMTALGGLGSTGDGAPDLGSAAPDSAPRASYVNAVTVPNDLSFDGQLVGGLSGIDYAADLDEYVTISDNRGESGPVRLYTHRLPIVDGKLTAPQFDTLVPLLDTTGGPYAPRAADTESVRWTPDRTGYLYTSEGEAKRGVGGFIREATRDGHVVRDLPLPDAFQPKLDGAGTPVSGIRDNLGFEAMALSKDGATVTAVSENALVQDGPEASPTTGSPSRLVRIDRAGGRDLGEYVYPVDQVPAPADAKPGTYTNGVAEIIPAGPDSYLTLERNFVLGKGFSGKIYWTTTAGAESVTGKAAITGSERPMTKKLVFDFASLGADSDCIEGMTWGPRLPDGSRSLVLAADNNFGLAGRTTFHLLAVAG</sequence>
<organism evidence="2 3">
    <name type="scientific">Rhodococcus olei</name>
    <dbReference type="NCBI Taxonomy" id="2161675"/>
    <lineage>
        <taxon>Bacteria</taxon>
        <taxon>Bacillati</taxon>
        <taxon>Actinomycetota</taxon>
        <taxon>Actinomycetes</taxon>
        <taxon>Mycobacteriales</taxon>
        <taxon>Nocardiaceae</taxon>
        <taxon>Rhodococcus</taxon>
    </lineage>
</organism>